<dbReference type="SUPFAM" id="SSF55797">
    <property type="entry name" value="PR-1-like"/>
    <property type="match status" value="1"/>
</dbReference>
<gene>
    <name evidence="4" type="primary">LOC113213269</name>
</gene>
<name>A0A6J1TBC4_FRAOC</name>
<dbReference type="OrthoDB" id="414826at2759"/>
<accession>A0A6J1TBC4</accession>
<evidence type="ECO:0000313" key="4">
    <source>
        <dbReference type="RefSeq" id="XP_026288066.1"/>
    </source>
</evidence>
<dbReference type="PROSITE" id="PS01010">
    <property type="entry name" value="CRISP_2"/>
    <property type="match status" value="1"/>
</dbReference>
<dbReference type="Gene3D" id="3.40.33.10">
    <property type="entry name" value="CAP"/>
    <property type="match status" value="1"/>
</dbReference>
<dbReference type="SMART" id="SM00198">
    <property type="entry name" value="SCP"/>
    <property type="match status" value="1"/>
</dbReference>
<dbReference type="AlphaFoldDB" id="A0A6J1TBC4"/>
<dbReference type="PRINTS" id="PR00837">
    <property type="entry name" value="V5TPXLIKE"/>
</dbReference>
<dbReference type="InterPro" id="IPR018244">
    <property type="entry name" value="Allrgn_V5/Tpx1_CS"/>
</dbReference>
<evidence type="ECO:0000256" key="1">
    <source>
        <dbReference type="SAM" id="SignalP"/>
    </source>
</evidence>
<reference evidence="4" key="1">
    <citation type="submission" date="2025-08" db="UniProtKB">
        <authorList>
            <consortium name="RefSeq"/>
        </authorList>
    </citation>
    <scope>IDENTIFICATION</scope>
    <source>
        <tissue evidence="4">Whole organism</tissue>
    </source>
</reference>
<dbReference type="InterPro" id="IPR002413">
    <property type="entry name" value="V5_allergen-like"/>
</dbReference>
<dbReference type="CDD" id="cd05380">
    <property type="entry name" value="CAP_euk"/>
    <property type="match status" value="1"/>
</dbReference>
<keyword evidence="3" id="KW-1185">Reference proteome</keyword>
<dbReference type="GeneID" id="113213269"/>
<feature type="domain" description="SCP" evidence="2">
    <location>
        <begin position="51"/>
        <end position="217"/>
    </location>
</feature>
<evidence type="ECO:0000313" key="3">
    <source>
        <dbReference type="Proteomes" id="UP000504606"/>
    </source>
</evidence>
<dbReference type="InterPro" id="IPR035940">
    <property type="entry name" value="CAP_sf"/>
</dbReference>
<dbReference type="PANTHER" id="PTHR10334">
    <property type="entry name" value="CYSTEINE-RICH SECRETORY PROTEIN-RELATED"/>
    <property type="match status" value="1"/>
</dbReference>
<protein>
    <submittedName>
        <fullName evidence="4">Venom allergen 3</fullName>
    </submittedName>
</protein>
<sequence length="245" mass="26653">MFKLLLVVGLAALASAADYCSVCKDHTLCKYTTTAAGSACKNYKSAALTSTDKAAVLKAHNELRNKVALGKETRGTKRQPAAANMRKMVWDNELATIAQRWANQCNFAHDSCRNTLDKEYSGQNIFWEASSATLAAPNWAKAVQDWYDEVDDRDGSLNTVNFRSTSGAVTGHYTQVAWAKTYKVGCGYADYSTVQSGRNWNARIVVCNYKPGGNFIGQTMYEAGTPASKCPSGTKKDSTYTGLCA</sequence>
<dbReference type="InterPro" id="IPR001283">
    <property type="entry name" value="CRISP-related"/>
</dbReference>
<evidence type="ECO:0000259" key="2">
    <source>
        <dbReference type="SMART" id="SM00198"/>
    </source>
</evidence>
<dbReference type="InterPro" id="IPR014044">
    <property type="entry name" value="CAP_dom"/>
</dbReference>
<dbReference type="PROSITE" id="PS01009">
    <property type="entry name" value="CRISP_1"/>
    <property type="match status" value="1"/>
</dbReference>
<proteinExistence type="predicted"/>
<feature type="signal peptide" evidence="1">
    <location>
        <begin position="1"/>
        <end position="16"/>
    </location>
</feature>
<dbReference type="Pfam" id="PF00188">
    <property type="entry name" value="CAP"/>
    <property type="match status" value="1"/>
</dbReference>
<dbReference type="Proteomes" id="UP000504606">
    <property type="component" value="Unplaced"/>
</dbReference>
<dbReference type="RefSeq" id="XP_026288066.1">
    <property type="nucleotide sequence ID" value="XM_026432281.2"/>
</dbReference>
<dbReference type="PRINTS" id="PR00838">
    <property type="entry name" value="V5ALLERGEN"/>
</dbReference>
<feature type="chain" id="PRO_5026683119" evidence="1">
    <location>
        <begin position="17"/>
        <end position="245"/>
    </location>
</feature>
<dbReference type="KEGG" id="foc:113213269"/>
<keyword evidence="1" id="KW-0732">Signal</keyword>
<organism evidence="3 4">
    <name type="scientific">Frankliniella occidentalis</name>
    <name type="common">Western flower thrips</name>
    <name type="synonym">Euthrips occidentalis</name>
    <dbReference type="NCBI Taxonomy" id="133901"/>
    <lineage>
        <taxon>Eukaryota</taxon>
        <taxon>Metazoa</taxon>
        <taxon>Ecdysozoa</taxon>
        <taxon>Arthropoda</taxon>
        <taxon>Hexapoda</taxon>
        <taxon>Insecta</taxon>
        <taxon>Pterygota</taxon>
        <taxon>Neoptera</taxon>
        <taxon>Paraneoptera</taxon>
        <taxon>Thysanoptera</taxon>
        <taxon>Terebrantia</taxon>
        <taxon>Thripoidea</taxon>
        <taxon>Thripidae</taxon>
        <taxon>Frankliniella</taxon>
    </lineage>
</organism>
<dbReference type="GO" id="GO:0005576">
    <property type="term" value="C:extracellular region"/>
    <property type="evidence" value="ECO:0007669"/>
    <property type="project" value="UniProtKB-SubCell"/>
</dbReference>